<organism evidence="1">
    <name type="scientific">Hellea balneolensis</name>
    <dbReference type="NCBI Taxonomy" id="287478"/>
    <lineage>
        <taxon>Bacteria</taxon>
        <taxon>Pseudomonadati</taxon>
        <taxon>Pseudomonadota</taxon>
        <taxon>Alphaproteobacteria</taxon>
        <taxon>Maricaulales</taxon>
        <taxon>Robiginitomaculaceae</taxon>
        <taxon>Hellea</taxon>
    </lineage>
</organism>
<dbReference type="AlphaFoldDB" id="A0A7C3GCJ4"/>
<accession>A0A7C3GCJ4</accession>
<evidence type="ECO:0000313" key="1">
    <source>
        <dbReference type="EMBL" id="HFB55196.1"/>
    </source>
</evidence>
<feature type="non-terminal residue" evidence="1">
    <location>
        <position position="229"/>
    </location>
</feature>
<gene>
    <name evidence="1" type="ORF">ENJ46_04655</name>
</gene>
<sequence length="229" mass="24550">MLGAHITKSAASGRRMVAVFLRFLLGFLSVAMVSVTGHTAEPTAVRTAPKTGVAGSSTDAPLKIEKILIAELEPDYMVVLEGKTVNSEVSRDKNNGLYVRAEPIFKALNDEFEYDAETGALTVKRSQDGVVMELHKETGIVKANGKPLGRLKQFGQIEVGKINLTPNAIAVLSGAIGKLDKNKKQINFELDPRLKVLSGFDIFVDGVSLGNLQPGPKAIGSVMLIPLRP</sequence>
<name>A0A7C3GCJ4_9PROT</name>
<dbReference type="Proteomes" id="UP000886042">
    <property type="component" value="Unassembled WGS sequence"/>
</dbReference>
<comment type="caution">
    <text evidence="1">The sequence shown here is derived from an EMBL/GenBank/DDBJ whole genome shotgun (WGS) entry which is preliminary data.</text>
</comment>
<reference evidence="1" key="1">
    <citation type="journal article" date="2020" name="mSystems">
        <title>Genome- and Community-Level Interaction Insights into Carbon Utilization and Element Cycling Functions of Hydrothermarchaeota in Hydrothermal Sediment.</title>
        <authorList>
            <person name="Zhou Z."/>
            <person name="Liu Y."/>
            <person name="Xu W."/>
            <person name="Pan J."/>
            <person name="Luo Z.H."/>
            <person name="Li M."/>
        </authorList>
    </citation>
    <scope>NUCLEOTIDE SEQUENCE [LARGE SCALE GENOMIC DNA]</scope>
    <source>
        <strain evidence="1">HyVt-489</strain>
    </source>
</reference>
<proteinExistence type="predicted"/>
<dbReference type="EMBL" id="DRMN01000307">
    <property type="protein sequence ID" value="HFB55196.1"/>
    <property type="molecule type" value="Genomic_DNA"/>
</dbReference>
<protein>
    <submittedName>
        <fullName evidence="1">Uncharacterized protein</fullName>
    </submittedName>
</protein>